<dbReference type="InterPro" id="IPR051531">
    <property type="entry name" value="N-acetyltransferase"/>
</dbReference>
<organism evidence="2 3">
    <name type="scientific">Kandleria vitulina</name>
    <dbReference type="NCBI Taxonomy" id="1630"/>
    <lineage>
        <taxon>Bacteria</taxon>
        <taxon>Bacillati</taxon>
        <taxon>Bacillota</taxon>
        <taxon>Erysipelotrichia</taxon>
        <taxon>Erysipelotrichales</taxon>
        <taxon>Coprobacillaceae</taxon>
        <taxon>Kandleria</taxon>
    </lineage>
</organism>
<reference evidence="2 3" key="1">
    <citation type="submission" date="2016-10" db="EMBL/GenBank/DDBJ databases">
        <authorList>
            <person name="de Groot N.N."/>
        </authorList>
    </citation>
    <scope>NUCLEOTIDE SEQUENCE [LARGE SCALE GENOMIC DNA]</scope>
    <source>
        <strain evidence="2 3">S3b</strain>
    </source>
</reference>
<dbReference type="SUPFAM" id="SSF55729">
    <property type="entry name" value="Acyl-CoA N-acyltransferases (Nat)"/>
    <property type="match status" value="1"/>
</dbReference>
<dbReference type="GO" id="GO:0016747">
    <property type="term" value="F:acyltransferase activity, transferring groups other than amino-acyl groups"/>
    <property type="evidence" value="ECO:0007669"/>
    <property type="project" value="InterPro"/>
</dbReference>
<dbReference type="Gene3D" id="3.40.630.30">
    <property type="match status" value="1"/>
</dbReference>
<dbReference type="EMBL" id="FNNF01000009">
    <property type="protein sequence ID" value="SDW30527.1"/>
    <property type="molecule type" value="Genomic_DNA"/>
</dbReference>
<evidence type="ECO:0000313" key="2">
    <source>
        <dbReference type="EMBL" id="SDW30527.1"/>
    </source>
</evidence>
<gene>
    <name evidence="2" type="ORF">SAMN04487759_10946</name>
</gene>
<dbReference type="InterPro" id="IPR000182">
    <property type="entry name" value="GNAT_dom"/>
</dbReference>
<evidence type="ECO:0000259" key="1">
    <source>
        <dbReference type="PROSITE" id="PS51186"/>
    </source>
</evidence>
<dbReference type="AlphaFoldDB" id="A0A1H2SG73"/>
<evidence type="ECO:0000313" key="3">
    <source>
        <dbReference type="Proteomes" id="UP000182429"/>
    </source>
</evidence>
<dbReference type="Pfam" id="PF13302">
    <property type="entry name" value="Acetyltransf_3"/>
    <property type="match status" value="1"/>
</dbReference>
<dbReference type="InterPro" id="IPR016181">
    <property type="entry name" value="Acyl_CoA_acyltransferase"/>
</dbReference>
<feature type="domain" description="N-acetyltransferase" evidence="1">
    <location>
        <begin position="8"/>
        <end position="166"/>
    </location>
</feature>
<accession>A0A1H2SG73</accession>
<name>A0A1H2SG73_9FIRM</name>
<keyword evidence="2" id="KW-0808">Transferase</keyword>
<dbReference type="PANTHER" id="PTHR43792">
    <property type="entry name" value="GNAT FAMILY, PUTATIVE (AFU_ORTHOLOGUE AFUA_3G00765)-RELATED-RELATED"/>
    <property type="match status" value="1"/>
</dbReference>
<dbReference type="PROSITE" id="PS51186">
    <property type="entry name" value="GNAT"/>
    <property type="match status" value="1"/>
</dbReference>
<protein>
    <submittedName>
        <fullName evidence="2">Ribosomal-protein-alanine N-acetyltransferase</fullName>
    </submittedName>
</protein>
<dbReference type="OrthoDB" id="9798081at2"/>
<dbReference type="eggNOG" id="COG1670">
    <property type="taxonomic scope" value="Bacteria"/>
</dbReference>
<sequence>MNIETERLILRTLRLGDEVRLHEYRNKKEVSKYQSWTRFSQREARNLVTYTLNHPYEGEPKQKTQLAVTLKDGTMIGDLHLETISKTCLTIGYTLDSVYWGMGYGREAVRGLLAYIKETFPHNKVIAYIYKENDRSRRLLLDLGFVKFDESFFYHDEGYVLYLRGGNKK</sequence>
<proteinExistence type="predicted"/>
<dbReference type="Proteomes" id="UP000182429">
    <property type="component" value="Unassembled WGS sequence"/>
</dbReference>
<dbReference type="STRING" id="1630.SAMN05216514_11163"/>